<evidence type="ECO:0000313" key="2">
    <source>
        <dbReference type="Proteomes" id="UP000722750"/>
    </source>
</evidence>
<name>A0A942A5M7_9BACT</name>
<dbReference type="AlphaFoldDB" id="A0A942A5M7"/>
<reference evidence="1" key="1">
    <citation type="journal article" date="2021" name="ISME J.">
        <title>Fine-scale metabolic discontinuity in a stratified prokaryote microbiome of a Red Sea deep halocline.</title>
        <authorList>
            <person name="Michoud G."/>
            <person name="Ngugi D.K."/>
            <person name="Barozzi A."/>
            <person name="Merlino G."/>
            <person name="Calleja M.L."/>
            <person name="Delgado-Huertas A."/>
            <person name="Moran X.A.G."/>
            <person name="Daffonchio D."/>
        </authorList>
    </citation>
    <scope>NUCLEOTIDE SEQUENCE</scope>
    <source>
        <strain evidence="1">SuakinDeep_MAG55_1</strain>
    </source>
</reference>
<dbReference type="Proteomes" id="UP000722750">
    <property type="component" value="Unassembled WGS sequence"/>
</dbReference>
<protein>
    <submittedName>
        <fullName evidence="1">Uncharacterized protein</fullName>
    </submittedName>
</protein>
<dbReference type="EMBL" id="JAANXD010000074">
    <property type="protein sequence ID" value="MBS1258737.1"/>
    <property type="molecule type" value="Genomic_DNA"/>
</dbReference>
<accession>A0A942A5M7</accession>
<gene>
    <name evidence="1" type="ORF">MAG551_01799</name>
</gene>
<evidence type="ECO:0000313" key="1">
    <source>
        <dbReference type="EMBL" id="MBS1258737.1"/>
    </source>
</evidence>
<organism evidence="1 2">
    <name type="scientific">Candidatus Scalindua arabica</name>
    <dbReference type="NCBI Taxonomy" id="1127984"/>
    <lineage>
        <taxon>Bacteria</taxon>
        <taxon>Pseudomonadati</taxon>
        <taxon>Planctomycetota</taxon>
        <taxon>Candidatus Brocadiia</taxon>
        <taxon>Candidatus Brocadiales</taxon>
        <taxon>Candidatus Scalinduaceae</taxon>
        <taxon>Candidatus Scalindua</taxon>
    </lineage>
</organism>
<comment type="caution">
    <text evidence="1">The sequence shown here is derived from an EMBL/GenBank/DDBJ whole genome shotgun (WGS) entry which is preliminary data.</text>
</comment>
<sequence>MLKGLSYTLTSQFSLLVFGNRKILNINKKSTITKKNNFSKAENFSSKKSVISPDAESKVAKLNNPRAINSRLRSDMVNNLALTKSIVKKEPHNVGRNSRCHGNIGNVVFYGDNDE</sequence>
<proteinExistence type="predicted"/>